<feature type="compositionally biased region" description="Basic and acidic residues" evidence="3">
    <location>
        <begin position="468"/>
        <end position="478"/>
    </location>
</feature>
<accession>A0A9W9BP11</accession>
<feature type="compositionally biased region" description="Basic and acidic residues" evidence="3">
    <location>
        <begin position="193"/>
        <end position="204"/>
    </location>
</feature>
<feature type="compositionally biased region" description="Pro residues" evidence="3">
    <location>
        <begin position="726"/>
        <end position="735"/>
    </location>
</feature>
<feature type="compositionally biased region" description="Acidic residues" evidence="3">
    <location>
        <begin position="758"/>
        <end position="773"/>
    </location>
</feature>
<feature type="compositionally biased region" description="Low complexity" evidence="3">
    <location>
        <begin position="736"/>
        <end position="757"/>
    </location>
</feature>
<dbReference type="PRINTS" id="PR00452">
    <property type="entry name" value="SH3DOMAIN"/>
</dbReference>
<dbReference type="InterPro" id="IPR001452">
    <property type="entry name" value="SH3_domain"/>
</dbReference>
<feature type="compositionally biased region" description="Pro residues" evidence="3">
    <location>
        <begin position="130"/>
        <end position="192"/>
    </location>
</feature>
<feature type="compositionally biased region" description="Basic and acidic residues" evidence="3">
    <location>
        <begin position="359"/>
        <end position="378"/>
    </location>
</feature>
<reference evidence="5" key="1">
    <citation type="submission" date="2022-10" db="EMBL/GenBank/DDBJ databases">
        <title>Tapping the CABI collections for fungal endophytes: first genome assemblies for Collariella, Neodidymelliopsis, Ascochyta clinopodiicola, Didymella pomorum, Didymosphaeria variabile, Neocosmospora piperis and Neocucurbitaria cava.</title>
        <authorList>
            <person name="Hill R."/>
        </authorList>
    </citation>
    <scope>NUCLEOTIDE SEQUENCE</scope>
    <source>
        <strain evidence="5">IMI 366586</strain>
    </source>
</reference>
<dbReference type="EMBL" id="JAPEUR010000138">
    <property type="protein sequence ID" value="KAJ4318602.1"/>
    <property type="molecule type" value="Genomic_DNA"/>
</dbReference>
<dbReference type="SUPFAM" id="SSF50044">
    <property type="entry name" value="SH3-domain"/>
    <property type="match status" value="1"/>
</dbReference>
<dbReference type="SMART" id="SM00326">
    <property type="entry name" value="SH3"/>
    <property type="match status" value="1"/>
</dbReference>
<sequence length="1205" mass="130230">MAAPFKVKALYEYSSPHEDDLNFGVGQIITVTDEDDDDWYGGDYLDDHGVKQEGIFPRNFVEKFEPTAPPRPTRTRHKKEPEAVQPAEDIATSPPPPPAQQAPPPAPVPVPEPEPEIEEVHEPVHKSASPEPPAPAIPEPAPPKPVEPVSAPAPPPAAPKVTEPPAPAPAPAPVPAAAAPPPKPKPGPPPVSEKPKSNAFKDRIAAFNKPAAPPIAPFKPSGLGGSGSGFVRKPFVAPPPSRHAYVPPPQQTPTARIYRRDEDPEIKEREAENQGQAERAGLVPPETQEGGNEDQPKPTSLKERIALLQKQQMEQAQRHADAAAKKEKPKKPQKKRESIGHAEALDEAEEAPQQPPAPLERRDTEDSGVRTSTDEPRPNRMAPAPRRKSSKGPAEPIHDGNEADMSGAGDTTEGNDDLTERDDSDGVSRRASRAPTLPVQTGPPPEAPKRKESDNEEEEEEEEEDVDPEVKRREELRARMAKMSGGMGFHGMFGAPMPAPAPPPKKKKAPKPERTSIDEGVEVASPVSYAAPPIPTMMALPGMGGPRKSEELTRPEEEPEQAARAPPPPVPSLPPRVEKEDEVDEEEGETTPAPPSAPTIPPRDPAGPPPPLPGGRPAPPPVPSDARPPPPPPPSDLKSQTEGSESGDELSGGGRESEREMPVITTRSPPMPPMPVQPPVLPIRSPSISHDPEEFSPASPTSTANKRLSRPPPPIPGSAPALPSQSRPPPPPPPGALRRQSTQDTQTPTPTRPPQAGEEVDEEVTEYEGDYDTDIASSVPHKDALKAHARDSSLEDNTLQSPVAEAPSNVPPPIPAATAPRAVPPPVPSQPPPENKRRSVDVPRAAPPPPPPTHIIPPQPTPHEEDYDPYSYSGTPGGHAYAPRTPKIEEEAIFPGSPSVSSPIERRAPPPSIPAGRASGRPSLDVSRAGAGVRRSMDVHRPSMSMESGFIANDIDLAIQSGWWKQANQVPPVLQGRKDIFFESEESTSTNGGQKTTITREIFVLYQDYSQTFLTIRYDPYDPSDVELDQRQEPPPRPLRQDQMEEFYERFGRPISEAVAAKKDSVVADGTPQGLVLELLKPFKDALPPVGTRAYGALVYSNMANASTQQNDVIRPGDVLTIRNARFQGKHGPMHAKYSIEVGKPDHVAIVAEWDGTKKKVRAWEQGRESKKVKVESFKLDDLRSGEVKIWRVMPRSWVGWSSQP</sequence>
<dbReference type="Pfam" id="PF00018">
    <property type="entry name" value="SH3_1"/>
    <property type="match status" value="1"/>
</dbReference>
<dbReference type="InterPro" id="IPR050670">
    <property type="entry name" value="STAM"/>
</dbReference>
<keyword evidence="6" id="KW-1185">Reference proteome</keyword>
<feature type="compositionally biased region" description="Basic and acidic residues" evidence="3">
    <location>
        <begin position="780"/>
        <end position="793"/>
    </location>
</feature>
<protein>
    <submittedName>
        <fullName evidence="5">Assembly of actin patch protein</fullName>
    </submittedName>
</protein>
<evidence type="ECO:0000256" key="1">
    <source>
        <dbReference type="ARBA" id="ARBA00022443"/>
    </source>
</evidence>
<feature type="compositionally biased region" description="Pro residues" evidence="3">
    <location>
        <begin position="565"/>
        <end position="574"/>
    </location>
</feature>
<feature type="compositionally biased region" description="Pro residues" evidence="3">
    <location>
        <begin position="592"/>
        <end position="635"/>
    </location>
</feature>
<feature type="compositionally biased region" description="Basic and acidic residues" evidence="3">
    <location>
        <begin position="316"/>
        <end position="326"/>
    </location>
</feature>
<organism evidence="5 6">
    <name type="scientific">Fusarium piperis</name>
    <dbReference type="NCBI Taxonomy" id="1435070"/>
    <lineage>
        <taxon>Eukaryota</taxon>
        <taxon>Fungi</taxon>
        <taxon>Dikarya</taxon>
        <taxon>Ascomycota</taxon>
        <taxon>Pezizomycotina</taxon>
        <taxon>Sordariomycetes</taxon>
        <taxon>Hypocreomycetidae</taxon>
        <taxon>Hypocreales</taxon>
        <taxon>Nectriaceae</taxon>
        <taxon>Fusarium</taxon>
        <taxon>Fusarium solani species complex</taxon>
    </lineage>
</organism>
<dbReference type="OrthoDB" id="207120at2759"/>
<feature type="compositionally biased region" description="Basic and acidic residues" evidence="3">
    <location>
        <begin position="294"/>
        <end position="305"/>
    </location>
</feature>
<feature type="compositionally biased region" description="Acidic residues" evidence="3">
    <location>
        <begin position="580"/>
        <end position="589"/>
    </location>
</feature>
<evidence type="ECO:0000256" key="2">
    <source>
        <dbReference type="PROSITE-ProRule" id="PRU00192"/>
    </source>
</evidence>
<feature type="compositionally biased region" description="Basic and acidic residues" evidence="3">
    <location>
        <begin position="547"/>
        <end position="556"/>
    </location>
</feature>
<proteinExistence type="predicted"/>
<dbReference type="PROSITE" id="PS50002">
    <property type="entry name" value="SH3"/>
    <property type="match status" value="1"/>
</dbReference>
<dbReference type="Pfam" id="PF25459">
    <property type="entry name" value="AIM3_BBC1_C"/>
    <property type="match status" value="1"/>
</dbReference>
<keyword evidence="1 2" id="KW-0728">SH3 domain</keyword>
<gene>
    <name evidence="5" type="primary">BBC1</name>
    <name evidence="5" type="ORF">N0V84_006767</name>
</gene>
<feature type="compositionally biased region" description="Pro residues" evidence="3">
    <location>
        <begin position="93"/>
        <end position="112"/>
    </location>
</feature>
<feature type="compositionally biased region" description="Pro residues" evidence="3">
    <location>
        <begin position="236"/>
        <end position="251"/>
    </location>
</feature>
<dbReference type="Proteomes" id="UP001140502">
    <property type="component" value="Unassembled WGS sequence"/>
</dbReference>
<feature type="compositionally biased region" description="Acidic residues" evidence="3">
    <location>
        <begin position="413"/>
        <end position="425"/>
    </location>
</feature>
<feature type="domain" description="SH3" evidence="4">
    <location>
        <begin position="2"/>
        <end position="66"/>
    </location>
</feature>
<feature type="compositionally biased region" description="Pro residues" evidence="3">
    <location>
        <begin position="822"/>
        <end position="833"/>
    </location>
</feature>
<feature type="region of interest" description="Disordered" evidence="3">
    <location>
        <begin position="894"/>
        <end position="934"/>
    </location>
</feature>
<feature type="compositionally biased region" description="Pro residues" evidence="3">
    <location>
        <begin position="845"/>
        <end position="861"/>
    </location>
</feature>
<evidence type="ECO:0000313" key="5">
    <source>
        <dbReference type="EMBL" id="KAJ4318602.1"/>
    </source>
</evidence>
<feature type="compositionally biased region" description="Basic and acidic residues" evidence="3">
    <location>
        <begin position="258"/>
        <end position="272"/>
    </location>
</feature>
<dbReference type="InterPro" id="IPR057402">
    <property type="entry name" value="AIM3_BBC1_C"/>
</dbReference>
<feature type="compositionally biased region" description="Acidic residues" evidence="3">
    <location>
        <begin position="454"/>
        <end position="467"/>
    </location>
</feature>
<feature type="region of interest" description="Disordered" evidence="3">
    <location>
        <begin position="56"/>
        <end position="880"/>
    </location>
</feature>
<dbReference type="PANTHER" id="PTHR45929:SF6">
    <property type="entry name" value="SH3 DOMAIN PROTEIN (AFU_ORTHOLOGUE AFUA_2G10320)"/>
    <property type="match status" value="1"/>
</dbReference>
<name>A0A9W9BP11_9HYPO</name>
<evidence type="ECO:0000259" key="4">
    <source>
        <dbReference type="PROSITE" id="PS50002"/>
    </source>
</evidence>
<dbReference type="AlphaFoldDB" id="A0A9W9BP11"/>
<feature type="compositionally biased region" description="Pro residues" evidence="3">
    <location>
        <begin position="669"/>
        <end position="681"/>
    </location>
</feature>
<comment type="caution">
    <text evidence="5">The sequence shown here is derived from an EMBL/GenBank/DDBJ whole genome shotgun (WGS) entry which is preliminary data.</text>
</comment>
<evidence type="ECO:0000313" key="6">
    <source>
        <dbReference type="Proteomes" id="UP001140502"/>
    </source>
</evidence>
<feature type="compositionally biased region" description="Basic and acidic residues" evidence="3">
    <location>
        <begin position="335"/>
        <end position="344"/>
    </location>
</feature>
<dbReference type="Gene3D" id="2.30.30.40">
    <property type="entry name" value="SH3 Domains"/>
    <property type="match status" value="1"/>
</dbReference>
<dbReference type="PANTHER" id="PTHR45929">
    <property type="entry name" value="JAK PATHWAY SIGNAL TRANSDUCTION ADAPTOR MOLECULE"/>
    <property type="match status" value="1"/>
</dbReference>
<evidence type="ECO:0000256" key="3">
    <source>
        <dbReference type="SAM" id="MobiDB-lite"/>
    </source>
</evidence>
<dbReference type="InterPro" id="IPR036028">
    <property type="entry name" value="SH3-like_dom_sf"/>
</dbReference>